<evidence type="ECO:0000259" key="2">
    <source>
        <dbReference type="Pfam" id="PF21776"/>
    </source>
</evidence>
<comment type="caution">
    <text evidence="3">The sequence shown here is derived from an EMBL/GenBank/DDBJ whole genome shotgun (WGS) entry which is preliminary data.</text>
</comment>
<feature type="domain" description="TetR/AcrR transcriptional repressor C-terminal" evidence="2">
    <location>
        <begin position="59"/>
        <end position="122"/>
    </location>
</feature>
<dbReference type="Pfam" id="PF21776">
    <property type="entry name" value="TetR_C_44"/>
    <property type="match status" value="1"/>
</dbReference>
<proteinExistence type="predicted"/>
<protein>
    <recommendedName>
        <fullName evidence="2">TetR/AcrR transcriptional repressor C-terminal domain-containing protein</fullName>
    </recommendedName>
</protein>
<sequence length="134" mass="15213">MFSMPLRKVRPASVSRTPRVVRTNSAAPTTRSSRRIYWLKLGKAWVKAGRPILEEPYAGEIFAEIFKTGQQKGEITSDVDPERVGNLLRDAYLGTLYRWSRNPAERFPLQAELREIVRIISKGVIPQGSGEQRS</sequence>
<evidence type="ECO:0000313" key="3">
    <source>
        <dbReference type="EMBL" id="GAA3753755.1"/>
    </source>
</evidence>
<gene>
    <name evidence="3" type="ORF">GCM10022402_35600</name>
</gene>
<name>A0ABP7G1E1_9ACTN</name>
<accession>A0ABP7G1E1</accession>
<dbReference type="EMBL" id="BAABDD010000018">
    <property type="protein sequence ID" value="GAA3753755.1"/>
    <property type="molecule type" value="Genomic_DNA"/>
</dbReference>
<dbReference type="InterPro" id="IPR036271">
    <property type="entry name" value="Tet_transcr_reg_TetR-rel_C_sf"/>
</dbReference>
<evidence type="ECO:0000313" key="4">
    <source>
        <dbReference type="Proteomes" id="UP001500908"/>
    </source>
</evidence>
<keyword evidence="4" id="KW-1185">Reference proteome</keyword>
<dbReference type="Proteomes" id="UP001500908">
    <property type="component" value="Unassembled WGS sequence"/>
</dbReference>
<reference evidence="4" key="1">
    <citation type="journal article" date="2019" name="Int. J. Syst. Evol. Microbiol.">
        <title>The Global Catalogue of Microorganisms (GCM) 10K type strain sequencing project: providing services to taxonomists for standard genome sequencing and annotation.</title>
        <authorList>
            <consortium name="The Broad Institute Genomics Platform"/>
            <consortium name="The Broad Institute Genome Sequencing Center for Infectious Disease"/>
            <person name="Wu L."/>
            <person name="Ma J."/>
        </authorList>
    </citation>
    <scope>NUCLEOTIDE SEQUENCE [LARGE SCALE GENOMIC DNA]</scope>
    <source>
        <strain evidence="4">JCM 17137</strain>
    </source>
</reference>
<dbReference type="SUPFAM" id="SSF48498">
    <property type="entry name" value="Tetracyclin repressor-like, C-terminal domain"/>
    <property type="match status" value="1"/>
</dbReference>
<organism evidence="3 4">
    <name type="scientific">Salinactinospora qingdaonensis</name>
    <dbReference type="NCBI Taxonomy" id="702744"/>
    <lineage>
        <taxon>Bacteria</taxon>
        <taxon>Bacillati</taxon>
        <taxon>Actinomycetota</taxon>
        <taxon>Actinomycetes</taxon>
        <taxon>Streptosporangiales</taxon>
        <taxon>Nocardiopsidaceae</taxon>
        <taxon>Salinactinospora</taxon>
    </lineage>
</organism>
<dbReference type="InterPro" id="IPR049444">
    <property type="entry name" value="TetR_C_44"/>
</dbReference>
<evidence type="ECO:0000256" key="1">
    <source>
        <dbReference type="SAM" id="MobiDB-lite"/>
    </source>
</evidence>
<feature type="region of interest" description="Disordered" evidence="1">
    <location>
        <begin position="1"/>
        <end position="27"/>
    </location>
</feature>
<dbReference type="Gene3D" id="1.10.357.10">
    <property type="entry name" value="Tetracycline Repressor, domain 2"/>
    <property type="match status" value="1"/>
</dbReference>